<feature type="domain" description="HD" evidence="3">
    <location>
        <begin position="75"/>
        <end position="184"/>
    </location>
</feature>
<dbReference type="Pfam" id="PF13286">
    <property type="entry name" value="HD_assoc"/>
    <property type="match status" value="1"/>
</dbReference>
<dbReference type="GO" id="GO:0016793">
    <property type="term" value="F:triphosphoric monoester hydrolase activity"/>
    <property type="evidence" value="ECO:0007669"/>
    <property type="project" value="InterPro"/>
</dbReference>
<dbReference type="InterPro" id="IPR006261">
    <property type="entry name" value="dGTPase"/>
</dbReference>
<evidence type="ECO:0000256" key="2">
    <source>
        <dbReference type="HAMAP-Rule" id="MF_01212"/>
    </source>
</evidence>
<dbReference type="InterPro" id="IPR006674">
    <property type="entry name" value="HD_domain"/>
</dbReference>
<sequence>MRVREYTEEMEERFLSPFACRSRETKGRKEPEEPCSVRTAFQRDRDRIIHSKSFRRLKHKTQVFIIPEGDHYRTRLTHTLEVSQIARTIARALRLNEDLTEAIALGHDLGHTPFGHTGEEALAAVYPGFKHNEQSLRVVDLLEGGKGLNLTFEVRDGILNHTGPRKPLTLEGQVVKTADRIAYINHDIDDAIRGGILTPEDLPRDCLDLLGYHHRDRINGMVLDMIRASWEQPEIRMSPEVQGAMEKLRAFLFEKVYLGSEAKREEAKARHVVQYLFQYFTAHPDALPPEYRLRVVDFGLERVVCDYIAGMTDRYAVAVFERLFVPQGFPVF</sequence>
<organism evidence="4">
    <name type="scientific">Ammonifex degensii</name>
    <dbReference type="NCBI Taxonomy" id="42838"/>
    <lineage>
        <taxon>Bacteria</taxon>
        <taxon>Bacillati</taxon>
        <taxon>Bacillota</taxon>
        <taxon>Clostridia</taxon>
        <taxon>Thermoanaerobacterales</taxon>
        <taxon>Thermoanaerobacteraceae</taxon>
        <taxon>Ammonifex</taxon>
    </lineage>
</organism>
<dbReference type="SMART" id="SM00471">
    <property type="entry name" value="HDc"/>
    <property type="match status" value="1"/>
</dbReference>
<dbReference type="NCBIfam" id="TIGR01353">
    <property type="entry name" value="dGTP_triPase"/>
    <property type="match status" value="1"/>
</dbReference>
<dbReference type="PANTHER" id="PTHR35795:SF1">
    <property type="entry name" value="BIS(5'-NUCLEOSYL)-TETRAPHOSPHATASE, SYMMETRICAL"/>
    <property type="match status" value="1"/>
</dbReference>
<dbReference type="Gene3D" id="1.10.3210.10">
    <property type="entry name" value="Hypothetical protein af1432"/>
    <property type="match status" value="1"/>
</dbReference>
<dbReference type="InterPro" id="IPR003607">
    <property type="entry name" value="HD/PDEase_dom"/>
</dbReference>
<dbReference type="InterPro" id="IPR026875">
    <property type="entry name" value="PHydrolase_assoc_dom"/>
</dbReference>
<proteinExistence type="inferred from homology"/>
<comment type="caution">
    <text evidence="4">The sequence shown here is derived from an EMBL/GenBank/DDBJ whole genome shotgun (WGS) entry which is preliminary data.</text>
</comment>
<dbReference type="EMBL" id="DSMU01000094">
    <property type="protein sequence ID" value="HEL65337.1"/>
    <property type="molecule type" value="Genomic_DNA"/>
</dbReference>
<evidence type="ECO:0000313" key="4">
    <source>
        <dbReference type="EMBL" id="HEL65337.1"/>
    </source>
</evidence>
<dbReference type="InterPro" id="IPR051094">
    <property type="entry name" value="Diverse_Catalytic_Enzymes"/>
</dbReference>
<protein>
    <recommendedName>
        <fullName evidence="2">Deoxyguanosinetriphosphate triphosphohydrolase-like protein</fullName>
    </recommendedName>
</protein>
<dbReference type="Pfam" id="PF01966">
    <property type="entry name" value="HD"/>
    <property type="match status" value="1"/>
</dbReference>
<accession>A0A7C2IER2</accession>
<name>A0A7C2IER2_9THEO</name>
<evidence type="ECO:0000259" key="3">
    <source>
        <dbReference type="PROSITE" id="PS51831"/>
    </source>
</evidence>
<dbReference type="PROSITE" id="PS51831">
    <property type="entry name" value="HD"/>
    <property type="match status" value="1"/>
</dbReference>
<reference evidence="4" key="1">
    <citation type="journal article" date="2020" name="mSystems">
        <title>Genome- and Community-Level Interaction Insights into Carbon Utilization and Element Cycling Functions of Hydrothermarchaeota in Hydrothermal Sediment.</title>
        <authorList>
            <person name="Zhou Z."/>
            <person name="Liu Y."/>
            <person name="Xu W."/>
            <person name="Pan J."/>
            <person name="Luo Z.H."/>
            <person name="Li M."/>
        </authorList>
    </citation>
    <scope>NUCLEOTIDE SEQUENCE [LARGE SCALE GENOMIC DNA]</scope>
    <source>
        <strain evidence="4">SpSt-300</strain>
    </source>
</reference>
<dbReference type="PANTHER" id="PTHR35795">
    <property type="entry name" value="SLR1885 PROTEIN"/>
    <property type="match status" value="1"/>
</dbReference>
<gene>
    <name evidence="4" type="ORF">ENQ34_01460</name>
</gene>
<dbReference type="CDD" id="cd00077">
    <property type="entry name" value="HDc"/>
    <property type="match status" value="1"/>
</dbReference>
<evidence type="ECO:0000256" key="1">
    <source>
        <dbReference type="ARBA" id="ARBA00022801"/>
    </source>
</evidence>
<dbReference type="NCBIfam" id="NF002327">
    <property type="entry name" value="PRK01286.1-2"/>
    <property type="match status" value="1"/>
</dbReference>
<dbReference type="SUPFAM" id="SSF109604">
    <property type="entry name" value="HD-domain/PDEase-like"/>
    <property type="match status" value="1"/>
</dbReference>
<dbReference type="InterPro" id="IPR023023">
    <property type="entry name" value="dNTPase_2"/>
</dbReference>
<keyword evidence="1 2" id="KW-0378">Hydrolase</keyword>
<comment type="similarity">
    <text evidence="2">Belongs to the dGTPase family. Type 2 subfamily.</text>
</comment>
<dbReference type="AlphaFoldDB" id="A0A7C2IER2"/>
<dbReference type="HAMAP" id="MF_01212">
    <property type="entry name" value="dGTPase_type2"/>
    <property type="match status" value="1"/>
</dbReference>